<dbReference type="EMBL" id="CASHTH010000826">
    <property type="protein sequence ID" value="CAI8008216.1"/>
    <property type="molecule type" value="Genomic_DNA"/>
</dbReference>
<dbReference type="PROSITE" id="PS01359">
    <property type="entry name" value="ZF_PHD_1"/>
    <property type="match status" value="1"/>
</dbReference>
<feature type="compositionally biased region" description="Basic and acidic residues" evidence="6">
    <location>
        <begin position="1"/>
        <end position="17"/>
    </location>
</feature>
<feature type="non-terminal residue" evidence="8">
    <location>
        <position position="1"/>
    </location>
</feature>
<dbReference type="InterPro" id="IPR019787">
    <property type="entry name" value="Znf_PHD-finger"/>
</dbReference>
<dbReference type="PROSITE" id="PS50016">
    <property type="entry name" value="ZF_PHD_2"/>
    <property type="match status" value="1"/>
</dbReference>
<dbReference type="InterPro" id="IPR013083">
    <property type="entry name" value="Znf_RING/FYVE/PHD"/>
</dbReference>
<dbReference type="InterPro" id="IPR011011">
    <property type="entry name" value="Znf_FYVE_PHD"/>
</dbReference>
<organism evidence="8 9">
    <name type="scientific">Geodia barretti</name>
    <name type="common">Barrett's horny sponge</name>
    <dbReference type="NCBI Taxonomy" id="519541"/>
    <lineage>
        <taxon>Eukaryota</taxon>
        <taxon>Metazoa</taxon>
        <taxon>Porifera</taxon>
        <taxon>Demospongiae</taxon>
        <taxon>Heteroscleromorpha</taxon>
        <taxon>Tetractinellida</taxon>
        <taxon>Astrophorina</taxon>
        <taxon>Geodiidae</taxon>
        <taxon>Geodia</taxon>
    </lineage>
</organism>
<gene>
    <name evidence="8" type="ORF">GBAR_LOCUS5648</name>
</gene>
<feature type="compositionally biased region" description="Basic residues" evidence="6">
    <location>
        <begin position="133"/>
        <end position="146"/>
    </location>
</feature>
<evidence type="ECO:0000256" key="5">
    <source>
        <dbReference type="PROSITE-ProRule" id="PRU00146"/>
    </source>
</evidence>
<reference evidence="8" key="1">
    <citation type="submission" date="2023-03" db="EMBL/GenBank/DDBJ databases">
        <authorList>
            <person name="Steffen K."/>
            <person name="Cardenas P."/>
        </authorList>
    </citation>
    <scope>NUCLEOTIDE SEQUENCE</scope>
</reference>
<evidence type="ECO:0000313" key="9">
    <source>
        <dbReference type="Proteomes" id="UP001174909"/>
    </source>
</evidence>
<dbReference type="Pfam" id="PF20826">
    <property type="entry name" value="PHD_5"/>
    <property type="match status" value="1"/>
</dbReference>
<feature type="region of interest" description="Disordered" evidence="6">
    <location>
        <begin position="1"/>
        <end position="21"/>
    </location>
</feature>
<evidence type="ECO:0000256" key="1">
    <source>
        <dbReference type="ARBA" id="ARBA00022723"/>
    </source>
</evidence>
<evidence type="ECO:0000256" key="4">
    <source>
        <dbReference type="ARBA" id="ARBA00022853"/>
    </source>
</evidence>
<dbReference type="InterPro" id="IPR019786">
    <property type="entry name" value="Zinc_finger_PHD-type_CS"/>
</dbReference>
<dbReference type="GO" id="GO:0006325">
    <property type="term" value="P:chromatin organization"/>
    <property type="evidence" value="ECO:0007669"/>
    <property type="project" value="UniProtKB-KW"/>
</dbReference>
<dbReference type="GO" id="GO:0006355">
    <property type="term" value="P:regulation of DNA-templated transcription"/>
    <property type="evidence" value="ECO:0007669"/>
    <property type="project" value="TreeGrafter"/>
</dbReference>
<accession>A0AA35W8Q9</accession>
<keyword evidence="2 5" id="KW-0863">Zinc-finger</keyword>
<evidence type="ECO:0000259" key="7">
    <source>
        <dbReference type="PROSITE" id="PS50016"/>
    </source>
</evidence>
<evidence type="ECO:0000256" key="3">
    <source>
        <dbReference type="ARBA" id="ARBA00022833"/>
    </source>
</evidence>
<evidence type="ECO:0000256" key="2">
    <source>
        <dbReference type="ARBA" id="ARBA00022771"/>
    </source>
</evidence>
<dbReference type="GO" id="GO:0008270">
    <property type="term" value="F:zinc ion binding"/>
    <property type="evidence" value="ECO:0007669"/>
    <property type="project" value="UniProtKB-KW"/>
</dbReference>
<dbReference type="InterPro" id="IPR001965">
    <property type="entry name" value="Znf_PHD"/>
</dbReference>
<dbReference type="Proteomes" id="UP001174909">
    <property type="component" value="Unassembled WGS sequence"/>
</dbReference>
<dbReference type="PANTHER" id="PTHR46462">
    <property type="entry name" value="UPSET, ISOFORM A"/>
    <property type="match status" value="1"/>
</dbReference>
<keyword evidence="3" id="KW-0862">Zinc</keyword>
<proteinExistence type="predicted"/>
<feature type="domain" description="PHD-type" evidence="7">
    <location>
        <begin position="28"/>
        <end position="76"/>
    </location>
</feature>
<feature type="compositionally biased region" description="Basic and acidic residues" evidence="6">
    <location>
        <begin position="121"/>
        <end position="132"/>
    </location>
</feature>
<dbReference type="FunFam" id="3.30.40.10:FF:000150">
    <property type="entry name" value="Inactive histone-lysine N-methyltransferase 2E"/>
    <property type="match status" value="1"/>
</dbReference>
<dbReference type="AlphaFoldDB" id="A0AA35W8Q9"/>
<keyword evidence="4" id="KW-0156">Chromatin regulator</keyword>
<sequence>MSQKVDKKGDRSGRVGREEEEEDYGDYTTRCICGYVHDDGFMVQCDGCSVWQHVECITVNPNNLPDKYLCEVCHPRPVDKKRARQLQQKKRDDISAGKSVDKLSLPISLPLPLIPPDVDDMSPRDNRSDHRKPLPHPLGNKRRRKQSKDGESKPPSAETKKTKKEKVEGRK</sequence>
<dbReference type="CDD" id="cd15550">
    <property type="entry name" value="PHD_MLL5"/>
    <property type="match status" value="1"/>
</dbReference>
<name>A0AA35W8Q9_GEOBA</name>
<dbReference type="GO" id="GO:0070210">
    <property type="term" value="C:Rpd3L-Expanded complex"/>
    <property type="evidence" value="ECO:0007669"/>
    <property type="project" value="TreeGrafter"/>
</dbReference>
<comment type="caution">
    <text evidence="8">The sequence shown here is derived from an EMBL/GenBank/DDBJ whole genome shotgun (WGS) entry which is preliminary data.</text>
</comment>
<evidence type="ECO:0000313" key="8">
    <source>
        <dbReference type="EMBL" id="CAI8008216.1"/>
    </source>
</evidence>
<dbReference type="SMART" id="SM00249">
    <property type="entry name" value="PHD"/>
    <property type="match status" value="1"/>
</dbReference>
<keyword evidence="1" id="KW-0479">Metal-binding</keyword>
<feature type="compositionally biased region" description="Basic and acidic residues" evidence="6">
    <location>
        <begin position="89"/>
        <end position="101"/>
    </location>
</feature>
<dbReference type="Gene3D" id="3.30.40.10">
    <property type="entry name" value="Zinc/RING finger domain, C3HC4 (zinc finger)"/>
    <property type="match status" value="1"/>
</dbReference>
<keyword evidence="9" id="KW-1185">Reference proteome</keyword>
<dbReference type="GO" id="GO:0034967">
    <property type="term" value="C:Set3 complex"/>
    <property type="evidence" value="ECO:0007669"/>
    <property type="project" value="TreeGrafter"/>
</dbReference>
<protein>
    <submittedName>
        <fullName evidence="8">Inactive histone-lysine N-methyltransferase 2E</fullName>
    </submittedName>
</protein>
<dbReference type="PANTHER" id="PTHR46462:SF3">
    <property type="entry name" value="UPSET, ISOFORM A"/>
    <property type="match status" value="1"/>
</dbReference>
<feature type="region of interest" description="Disordered" evidence="6">
    <location>
        <begin position="79"/>
        <end position="171"/>
    </location>
</feature>
<dbReference type="SUPFAM" id="SSF57903">
    <property type="entry name" value="FYVE/PHD zinc finger"/>
    <property type="match status" value="1"/>
</dbReference>
<evidence type="ECO:0000256" key="6">
    <source>
        <dbReference type="SAM" id="MobiDB-lite"/>
    </source>
</evidence>